<dbReference type="Pfam" id="PF16525">
    <property type="entry name" value="MHB"/>
    <property type="match status" value="1"/>
</dbReference>
<evidence type="ECO:0000313" key="2">
    <source>
        <dbReference type="EMBL" id="TQR84544.1"/>
    </source>
</evidence>
<dbReference type="AlphaFoldDB" id="A0A544VX31"/>
<keyword evidence="3" id="KW-1185">Reference proteome</keyword>
<dbReference type="Proteomes" id="UP000315759">
    <property type="component" value="Unassembled WGS sequence"/>
</dbReference>
<sequence length="130" mass="12978">MNLFASTLRRSATGIVGACAIGAVAVGVGNLPAAGAAPCKASGFAATASGVLSSAGAYLDAHPPADDVLTAAASQPPEVARSSVRGYFLAHPGEFLDLQRIVQPLKDVKAQCGVDLSPSQLASLFEALAE</sequence>
<evidence type="ECO:0000259" key="1">
    <source>
        <dbReference type="Pfam" id="PF16525"/>
    </source>
</evidence>
<name>A0A544VX31_9MYCO</name>
<dbReference type="RefSeq" id="WP_142553948.1">
    <property type="nucleotide sequence ID" value="NZ_VIFX01000029.1"/>
</dbReference>
<organism evidence="2 3">
    <name type="scientific">Mycolicibacterium hodleri</name>
    <dbReference type="NCBI Taxonomy" id="49897"/>
    <lineage>
        <taxon>Bacteria</taxon>
        <taxon>Bacillati</taxon>
        <taxon>Actinomycetota</taxon>
        <taxon>Actinomycetes</taxon>
        <taxon>Mycobacteriales</taxon>
        <taxon>Mycobacteriaceae</taxon>
        <taxon>Mycolicibacterium</taxon>
    </lineage>
</organism>
<dbReference type="GO" id="GO:0020037">
    <property type="term" value="F:heme binding"/>
    <property type="evidence" value="ECO:0007669"/>
    <property type="project" value="InterPro"/>
</dbReference>
<protein>
    <submittedName>
        <fullName evidence="2">Hemophore-related protein</fullName>
    </submittedName>
</protein>
<reference evidence="2 3" key="1">
    <citation type="submission" date="2018-10" db="EMBL/GenBank/DDBJ databases">
        <title>Draft genome of Mycobacterium hodleri strain B.</title>
        <authorList>
            <person name="Amande T.J."/>
            <person name="Mcgenity T.J."/>
        </authorList>
    </citation>
    <scope>NUCLEOTIDE SEQUENCE [LARGE SCALE GENOMIC DNA]</scope>
    <source>
        <strain evidence="2 3">B</strain>
    </source>
</reference>
<dbReference type="InterPro" id="IPR038378">
    <property type="entry name" value="MHB_sf"/>
</dbReference>
<gene>
    <name evidence="2" type="ORF">D8S82_20950</name>
</gene>
<proteinExistence type="predicted"/>
<evidence type="ECO:0000313" key="3">
    <source>
        <dbReference type="Proteomes" id="UP000315759"/>
    </source>
</evidence>
<dbReference type="Gene3D" id="1.20.20.20">
    <property type="entry name" value="Haemophore, haem-binding domain"/>
    <property type="match status" value="1"/>
</dbReference>
<dbReference type="NCBIfam" id="TIGR04529">
    <property type="entry name" value="MTB_hemophore"/>
    <property type="match status" value="1"/>
</dbReference>
<dbReference type="InterPro" id="IPR032407">
    <property type="entry name" value="MHB"/>
</dbReference>
<comment type="caution">
    <text evidence="2">The sequence shown here is derived from an EMBL/GenBank/DDBJ whole genome shotgun (WGS) entry which is preliminary data.</text>
</comment>
<feature type="domain" description="Haemophore haem-binding" evidence="1">
    <location>
        <begin position="38"/>
        <end position="113"/>
    </location>
</feature>
<dbReference type="EMBL" id="VIFX01000029">
    <property type="protein sequence ID" value="TQR84544.1"/>
    <property type="molecule type" value="Genomic_DNA"/>
</dbReference>
<accession>A0A544VX31</accession>